<protein>
    <submittedName>
        <fullName evidence="3">HD-like signal output (HDOD) protein</fullName>
    </submittedName>
</protein>
<feature type="compositionally biased region" description="Low complexity" evidence="1">
    <location>
        <begin position="1"/>
        <end position="18"/>
    </location>
</feature>
<feature type="region of interest" description="Disordered" evidence="1">
    <location>
        <begin position="1"/>
        <end position="32"/>
    </location>
</feature>
<dbReference type="OrthoDB" id="9791419at2"/>
<reference evidence="3 4" key="1">
    <citation type="submission" date="2018-05" db="EMBL/GenBank/DDBJ databases">
        <title>Genomic Encyclopedia of Type Strains, Phase IV (KMG-IV): sequencing the most valuable type-strain genomes for metagenomic binning, comparative biology and taxonomic classification.</title>
        <authorList>
            <person name="Goeker M."/>
        </authorList>
    </citation>
    <scope>NUCLEOTIDE SEQUENCE [LARGE SCALE GENOMIC DNA]</scope>
    <source>
        <strain evidence="3 4">DSM 566</strain>
    </source>
</reference>
<dbReference type="InterPro" id="IPR013976">
    <property type="entry name" value="HDOD"/>
</dbReference>
<accession>A0A318H8V5</accession>
<organism evidence="3 4">
    <name type="scientific">Sphaerotilus hippei</name>
    <dbReference type="NCBI Taxonomy" id="744406"/>
    <lineage>
        <taxon>Bacteria</taxon>
        <taxon>Pseudomonadati</taxon>
        <taxon>Pseudomonadota</taxon>
        <taxon>Betaproteobacteria</taxon>
        <taxon>Burkholderiales</taxon>
        <taxon>Sphaerotilaceae</taxon>
        <taxon>Sphaerotilus</taxon>
    </lineage>
</organism>
<dbReference type="AlphaFoldDB" id="A0A318H8V5"/>
<evidence type="ECO:0000256" key="1">
    <source>
        <dbReference type="SAM" id="MobiDB-lite"/>
    </source>
</evidence>
<evidence type="ECO:0000259" key="2">
    <source>
        <dbReference type="PROSITE" id="PS51833"/>
    </source>
</evidence>
<feature type="domain" description="HDOD" evidence="2">
    <location>
        <begin position="52"/>
        <end position="258"/>
    </location>
</feature>
<dbReference type="Proteomes" id="UP000247811">
    <property type="component" value="Unassembled WGS sequence"/>
</dbReference>
<evidence type="ECO:0000313" key="3">
    <source>
        <dbReference type="EMBL" id="PXW96487.1"/>
    </source>
</evidence>
<evidence type="ECO:0000313" key="4">
    <source>
        <dbReference type="Proteomes" id="UP000247811"/>
    </source>
</evidence>
<gene>
    <name evidence="3" type="ORF">C7444_1064</name>
</gene>
<dbReference type="PROSITE" id="PS51833">
    <property type="entry name" value="HDOD"/>
    <property type="match status" value="1"/>
</dbReference>
<proteinExistence type="predicted"/>
<dbReference type="Pfam" id="PF08668">
    <property type="entry name" value="HDOD"/>
    <property type="match status" value="1"/>
</dbReference>
<dbReference type="SUPFAM" id="SSF109604">
    <property type="entry name" value="HD-domain/PDEase-like"/>
    <property type="match status" value="1"/>
</dbReference>
<dbReference type="EMBL" id="QJJS01000006">
    <property type="protein sequence ID" value="PXW96487.1"/>
    <property type="molecule type" value="Genomic_DNA"/>
</dbReference>
<dbReference type="Gene3D" id="1.10.3210.10">
    <property type="entry name" value="Hypothetical protein af1432"/>
    <property type="match status" value="1"/>
</dbReference>
<comment type="caution">
    <text evidence="3">The sequence shown here is derived from an EMBL/GenBank/DDBJ whole genome shotgun (WGS) entry which is preliminary data.</text>
</comment>
<dbReference type="SUPFAM" id="SSF55781">
    <property type="entry name" value="GAF domain-like"/>
    <property type="match status" value="1"/>
</dbReference>
<dbReference type="Gene3D" id="3.30.450.40">
    <property type="match status" value="1"/>
</dbReference>
<dbReference type="RefSeq" id="WP_110400322.1">
    <property type="nucleotide sequence ID" value="NZ_QJJS01000006.1"/>
</dbReference>
<dbReference type="PANTHER" id="PTHR33525">
    <property type="match status" value="1"/>
</dbReference>
<dbReference type="InterPro" id="IPR029016">
    <property type="entry name" value="GAF-like_dom_sf"/>
</dbReference>
<sequence length="533" mass="58264">MSAPDVPSTPTSTEDTSPARPADPVSEVEDEAAAREARLQRLFNRIHERKDFPSLKDSIRSIQKVTRSDLAHMRVLTDEVLNDVALTNKLLRLINTAFYNSVGGGSITTITRAVALMGFEAIGRLAASLQLFDRLPKGSDGARVREEFALALLAATLAHQLCPVRALEENIYVTALFQNLGSMLAWLHFPDDAETIEQRLDEQREATPDPAAPVDLLATERLEREVLGLSYEELGVEIACQWGWPEALQSALRPLVPANLDEPASMDKLLRVTCTAANELARLCIDATPGPELEAHGLAFVARWGTCLAIDDSTIAQTLETSMRQWNDMALVLDLPRKQPPGKTGSTLVATSDAARRKAVKQALNQGMKQLDALARAGTPAEQLWQAYMTMMVETLELQRILICLRTPGPPAQLRGRYGQGDRVSVLMPTFTVPLAPPSDLFGLLSIKAADTLISDASDLSIARHLPAWFRSRVTAQTFLLLPLTVHGQPVGLVYADRRDAGSLAIGDQELTLLKSLRDQLVQIILMPRKAGG</sequence>
<name>A0A318H8V5_9BURK</name>
<dbReference type="PANTHER" id="PTHR33525:SF4">
    <property type="entry name" value="CYCLIC DI-GMP PHOSPHODIESTERASE CDGJ"/>
    <property type="match status" value="1"/>
</dbReference>
<keyword evidence="4" id="KW-1185">Reference proteome</keyword>
<dbReference type="InterPro" id="IPR052340">
    <property type="entry name" value="RNase_Y/CdgJ"/>
</dbReference>